<evidence type="ECO:0000313" key="2">
    <source>
        <dbReference type="Proteomes" id="UP000585363"/>
    </source>
</evidence>
<dbReference type="Proteomes" id="UP000585363">
    <property type="component" value="Unassembled WGS sequence"/>
</dbReference>
<reference evidence="1 2" key="1">
    <citation type="submission" date="2020-01" db="EMBL/GenBank/DDBJ databases">
        <authorList>
            <person name="Lee S.D."/>
        </authorList>
    </citation>
    <scope>NUCLEOTIDE SEQUENCE [LARGE SCALE GENOMIC DNA]</scope>
    <source>
        <strain evidence="1 2">SAP-1</strain>
    </source>
</reference>
<dbReference type="AlphaFoldDB" id="A0A848MK54"/>
<dbReference type="EMBL" id="JAADJU010000010">
    <property type="protein sequence ID" value="NMP28868.1"/>
    <property type="molecule type" value="Genomic_DNA"/>
</dbReference>
<organism evidence="1 2">
    <name type="scientific">Rouxiella aceris</name>
    <dbReference type="NCBI Taxonomy" id="2703884"/>
    <lineage>
        <taxon>Bacteria</taxon>
        <taxon>Pseudomonadati</taxon>
        <taxon>Pseudomonadota</taxon>
        <taxon>Gammaproteobacteria</taxon>
        <taxon>Enterobacterales</taxon>
        <taxon>Yersiniaceae</taxon>
        <taxon>Rouxiella</taxon>
    </lineage>
</organism>
<name>A0A848MK54_9GAMM</name>
<dbReference type="RefSeq" id="WP_169404578.1">
    <property type="nucleotide sequence ID" value="NZ_JAADJU010000010.1"/>
</dbReference>
<comment type="caution">
    <text evidence="1">The sequence shown here is derived from an EMBL/GenBank/DDBJ whole genome shotgun (WGS) entry which is preliminary data.</text>
</comment>
<sequence length="228" mass="24683">MQSAARKAPLLSPLDIPYYSQWESPALAASILSGETALQDIADWPASGAASQAEFITWANHVCGMCCLKMALAATRNDVIPILTLTRRSLPYGAYVQEGESIRGLIYAPFVEFLKQELDIAAQVRVELTAADLATELAQHQFFIASVHPGIRQPEILPPRTGGHLVLVSASEQGIITFHNPSGDNTSTQSYVQLPVAQFERFFAGRGIALMPYGEMASEGIKKPARLG</sequence>
<evidence type="ECO:0008006" key="3">
    <source>
        <dbReference type="Google" id="ProtNLM"/>
    </source>
</evidence>
<evidence type="ECO:0000313" key="1">
    <source>
        <dbReference type="EMBL" id="NMP28868.1"/>
    </source>
</evidence>
<accession>A0A848MK54</accession>
<proteinExistence type="predicted"/>
<protein>
    <recommendedName>
        <fullName evidence="3">Peptidase C39-like domain-containing protein</fullName>
    </recommendedName>
</protein>
<gene>
    <name evidence="1" type="ORF">GW590_18580</name>
</gene>
<keyword evidence="2" id="KW-1185">Reference proteome</keyword>
<reference evidence="1 2" key="2">
    <citation type="submission" date="2020-06" db="EMBL/GenBank/DDBJ databases">
        <title>Polyphasic characterization of a Rahnella strain isolated from tree sap.</title>
        <authorList>
            <person name="Kim I.S."/>
        </authorList>
    </citation>
    <scope>NUCLEOTIDE SEQUENCE [LARGE SCALE GENOMIC DNA]</scope>
    <source>
        <strain evidence="1 2">SAP-1</strain>
    </source>
</reference>